<sequence length="146" mass="16424">MLTSELELAGHQRNEGLTRPDTPPSCRPMAGHSLGRPQRRHSDAVLDLLRRIRSRPRAYPEETPEQRAVKYECYTSFFVPCAKAQGVEFLQEPPSKEAWIASFDDAHSGDAWSPAARNRFVDGSETARNLYAACPALPLAQYYYGQ</sequence>
<proteinExistence type="predicted"/>
<feature type="compositionally biased region" description="Basic and acidic residues" evidence="1">
    <location>
        <begin position="8"/>
        <end position="18"/>
    </location>
</feature>
<gene>
    <name evidence="2" type="ORF">QP858_08255</name>
</gene>
<evidence type="ECO:0000313" key="3">
    <source>
        <dbReference type="Proteomes" id="UP001225576"/>
    </source>
</evidence>
<name>A0AAW6ZF94_9ACTO</name>
<organism evidence="2 3">
    <name type="scientific">Trueperella bernardiae</name>
    <dbReference type="NCBI Taxonomy" id="59561"/>
    <lineage>
        <taxon>Bacteria</taxon>
        <taxon>Bacillati</taxon>
        <taxon>Actinomycetota</taxon>
        <taxon>Actinomycetes</taxon>
        <taxon>Actinomycetales</taxon>
        <taxon>Actinomycetaceae</taxon>
        <taxon>Trueperella</taxon>
    </lineage>
</organism>
<evidence type="ECO:0000256" key="1">
    <source>
        <dbReference type="SAM" id="MobiDB-lite"/>
    </source>
</evidence>
<evidence type="ECO:0000313" key="2">
    <source>
        <dbReference type="EMBL" id="MDK8602447.1"/>
    </source>
</evidence>
<accession>A0AAW6ZF94</accession>
<comment type="caution">
    <text evidence="2">The sequence shown here is derived from an EMBL/GenBank/DDBJ whole genome shotgun (WGS) entry which is preliminary data.</text>
</comment>
<reference evidence="2" key="1">
    <citation type="submission" date="2023-05" db="EMBL/GenBank/DDBJ databases">
        <title>Genomic Catalog of Human Bladder Bacteria.</title>
        <authorList>
            <person name="Du J."/>
        </authorList>
    </citation>
    <scope>NUCLEOTIDE SEQUENCE</scope>
    <source>
        <strain evidence="2">UMB1304A</strain>
    </source>
</reference>
<dbReference type="AlphaFoldDB" id="A0AAW6ZF94"/>
<protein>
    <submittedName>
        <fullName evidence="2">Uncharacterized protein</fullName>
    </submittedName>
</protein>
<feature type="region of interest" description="Disordered" evidence="1">
    <location>
        <begin position="1"/>
        <end position="40"/>
    </location>
</feature>
<dbReference type="RefSeq" id="WP_148132399.1">
    <property type="nucleotide sequence ID" value="NZ_JASPDQ010000021.1"/>
</dbReference>
<dbReference type="EMBL" id="JASPDQ010000021">
    <property type="protein sequence ID" value="MDK8602447.1"/>
    <property type="molecule type" value="Genomic_DNA"/>
</dbReference>
<dbReference type="Proteomes" id="UP001225576">
    <property type="component" value="Unassembled WGS sequence"/>
</dbReference>